<comment type="similarity">
    <text evidence="3">Belongs to the FAD-dependent oxidoreductase 2 family. NadB subfamily.</text>
</comment>
<feature type="non-terminal residue" evidence="11">
    <location>
        <position position="1"/>
    </location>
</feature>
<dbReference type="GO" id="GO:0008734">
    <property type="term" value="F:L-aspartate oxidase activity"/>
    <property type="evidence" value="ECO:0007669"/>
    <property type="project" value="UniProtKB-EC"/>
</dbReference>
<dbReference type="Pfam" id="PF00890">
    <property type="entry name" value="FAD_binding_2"/>
    <property type="match status" value="1"/>
</dbReference>
<dbReference type="AlphaFoldDB" id="A0A062XKV8"/>
<dbReference type="InterPro" id="IPR037099">
    <property type="entry name" value="Fum_R/Succ_DH_flav-like_C_sf"/>
</dbReference>
<keyword evidence="5" id="KW-0285">Flavoprotein</keyword>
<comment type="cofactor">
    <cofactor evidence="1">
        <name>FAD</name>
        <dbReference type="ChEBI" id="CHEBI:57692"/>
    </cofactor>
</comment>
<dbReference type="PANTHER" id="PTHR42716">
    <property type="entry name" value="L-ASPARTATE OXIDASE"/>
    <property type="match status" value="1"/>
</dbReference>
<dbReference type="EMBL" id="JMFG01000027">
    <property type="protein sequence ID" value="KDA53187.1"/>
    <property type="molecule type" value="Genomic_DNA"/>
</dbReference>
<comment type="catalytic activity">
    <reaction evidence="9">
        <text>L-aspartate + O2 = iminosuccinate + H2O2</text>
        <dbReference type="Rhea" id="RHEA:25876"/>
        <dbReference type="ChEBI" id="CHEBI:15379"/>
        <dbReference type="ChEBI" id="CHEBI:16240"/>
        <dbReference type="ChEBI" id="CHEBI:29991"/>
        <dbReference type="ChEBI" id="CHEBI:77875"/>
        <dbReference type="EC" id="1.4.3.16"/>
    </reaction>
    <physiologicalReaction direction="left-to-right" evidence="9">
        <dbReference type="Rhea" id="RHEA:25877"/>
    </physiologicalReaction>
</comment>
<evidence type="ECO:0000256" key="8">
    <source>
        <dbReference type="ARBA" id="ARBA00023002"/>
    </source>
</evidence>
<evidence type="ECO:0000256" key="2">
    <source>
        <dbReference type="ARBA" id="ARBA00004950"/>
    </source>
</evidence>
<dbReference type="Gene3D" id="1.20.58.100">
    <property type="entry name" value="Fumarate reductase/succinate dehydrogenase flavoprotein-like, C-terminal domain"/>
    <property type="match status" value="1"/>
</dbReference>
<dbReference type="SUPFAM" id="SSF46977">
    <property type="entry name" value="Succinate dehydrogenase/fumarate reductase flavoprotein C-terminal domain"/>
    <property type="match status" value="1"/>
</dbReference>
<keyword evidence="8" id="KW-0560">Oxidoreductase</keyword>
<evidence type="ECO:0000259" key="10">
    <source>
        <dbReference type="Pfam" id="PF00890"/>
    </source>
</evidence>
<dbReference type="OrthoDB" id="9806724at2"/>
<dbReference type="PANTHER" id="PTHR42716:SF2">
    <property type="entry name" value="L-ASPARTATE OXIDASE, CHLOROPLASTIC"/>
    <property type="match status" value="1"/>
</dbReference>
<dbReference type="Gene3D" id="3.50.50.60">
    <property type="entry name" value="FAD/NAD(P)-binding domain"/>
    <property type="match status" value="1"/>
</dbReference>
<evidence type="ECO:0000256" key="6">
    <source>
        <dbReference type="ARBA" id="ARBA00022642"/>
    </source>
</evidence>
<evidence type="ECO:0000313" key="12">
    <source>
        <dbReference type="Proteomes" id="UP000027284"/>
    </source>
</evidence>
<dbReference type="InterPro" id="IPR036188">
    <property type="entry name" value="FAD/NAD-bd_sf"/>
</dbReference>
<dbReference type="Proteomes" id="UP000027284">
    <property type="component" value="Unassembled WGS sequence"/>
</dbReference>
<dbReference type="RefSeq" id="WP_038050126.1">
    <property type="nucleotide sequence ID" value="NZ_JMFG01000027.1"/>
</dbReference>
<evidence type="ECO:0000256" key="3">
    <source>
        <dbReference type="ARBA" id="ARBA00008562"/>
    </source>
</evidence>
<dbReference type="UniPathway" id="UPA00253">
    <property type="reaction ID" value="UER00326"/>
</dbReference>
<protein>
    <recommendedName>
        <fullName evidence="4">L-aspartate oxidase</fullName>
        <ecNumber evidence="4">1.4.3.16</ecNumber>
    </recommendedName>
</protein>
<gene>
    <name evidence="11" type="ORF">EG19_07375</name>
</gene>
<evidence type="ECO:0000256" key="4">
    <source>
        <dbReference type="ARBA" id="ARBA00012173"/>
    </source>
</evidence>
<evidence type="ECO:0000256" key="1">
    <source>
        <dbReference type="ARBA" id="ARBA00001974"/>
    </source>
</evidence>
<dbReference type="STRING" id="1312852.EG19_07375"/>
<comment type="caution">
    <text evidence="11">The sequence shown here is derived from an EMBL/GenBank/DDBJ whole genome shotgun (WGS) entry which is preliminary data.</text>
</comment>
<accession>A0A062XKV8</accession>
<evidence type="ECO:0000256" key="9">
    <source>
        <dbReference type="ARBA" id="ARBA00048305"/>
    </source>
</evidence>
<sequence>GSAIQEGLLKAVRKNPNITLLSGYQAVDLLTTHHHSRRTVDRYSLENRCLGAYVLEVGTSRVCTVFADATVLATGGAGALYIHTSNHPGSIGSGLAMASRAGVRLLNLEFIQFHPTCLYVPGAPRFLITEALRGAGAKLVNEAGERFLKRYHPKGELAPRDVVARAIVDELHRTGAECVFLDLGGKGKELAQRFPTVAEICARYGIDMTTQRIPVVPGAHYTCGGVVSDLAGRTTLPGLYVAGEVACTGVHGANRLASTSLLEGLTFGLAAGRHAAHQAKEHALAADLKGAIPDWEPVVGPSNEDPALIAQDWSAIRHTMWNYVGIVRTRERMERAVADLRHQLVRLTQFYRTTPISAQLVDLFHGCLAAGLIAEAARRNPTSVGCHYVVG</sequence>
<dbReference type="SUPFAM" id="SSF51905">
    <property type="entry name" value="FAD/NAD(P)-binding domain"/>
    <property type="match status" value="1"/>
</dbReference>
<evidence type="ECO:0000256" key="5">
    <source>
        <dbReference type="ARBA" id="ARBA00022630"/>
    </source>
</evidence>
<organism evidence="11 12">
    <name type="scientific">Thermoanaerobaculum aquaticum</name>
    <dbReference type="NCBI Taxonomy" id="1312852"/>
    <lineage>
        <taxon>Bacteria</taxon>
        <taxon>Pseudomonadati</taxon>
        <taxon>Acidobacteriota</taxon>
        <taxon>Thermoanaerobaculia</taxon>
        <taxon>Thermoanaerobaculales</taxon>
        <taxon>Thermoanaerobaculaceae</taxon>
        <taxon>Thermoanaerobaculum</taxon>
    </lineage>
</organism>
<dbReference type="InterPro" id="IPR005288">
    <property type="entry name" value="NadB"/>
</dbReference>
<proteinExistence type="inferred from homology"/>
<dbReference type="InterPro" id="IPR027477">
    <property type="entry name" value="Succ_DH/fumarate_Rdtase_cat_sf"/>
</dbReference>
<feature type="domain" description="FAD-dependent oxidoreductase 2 FAD-binding" evidence="10">
    <location>
        <begin position="1"/>
        <end position="261"/>
    </location>
</feature>
<dbReference type="EC" id="1.4.3.16" evidence="4"/>
<name>A0A062XKV8_9BACT</name>
<dbReference type="InterPro" id="IPR003953">
    <property type="entry name" value="FAD-dep_OxRdtase_2_FAD-bd"/>
</dbReference>
<evidence type="ECO:0000256" key="7">
    <source>
        <dbReference type="ARBA" id="ARBA00022827"/>
    </source>
</evidence>
<keyword evidence="6" id="KW-0662">Pyridine nucleotide biosynthesis</keyword>
<keyword evidence="12" id="KW-1185">Reference proteome</keyword>
<dbReference type="GO" id="GO:0009435">
    <property type="term" value="P:NAD+ biosynthetic process"/>
    <property type="evidence" value="ECO:0007669"/>
    <property type="project" value="UniProtKB-UniPathway"/>
</dbReference>
<evidence type="ECO:0000313" key="11">
    <source>
        <dbReference type="EMBL" id="KDA53187.1"/>
    </source>
</evidence>
<keyword evidence="7" id="KW-0274">FAD</keyword>
<comment type="pathway">
    <text evidence="2">Cofactor biosynthesis; NAD(+) biosynthesis; iminoaspartate from L-aspartate (oxidase route): step 1/1.</text>
</comment>
<dbReference type="SUPFAM" id="SSF56425">
    <property type="entry name" value="Succinate dehydrogenase/fumarate reductase flavoprotein, catalytic domain"/>
    <property type="match status" value="1"/>
</dbReference>
<reference evidence="11 12" key="1">
    <citation type="submission" date="2014-04" db="EMBL/GenBank/DDBJ databases">
        <title>The Genome Sequence of Thermoanaerobaculum aquaticum MP-01, The First Cultivated Group 23 Acidobacterium.</title>
        <authorList>
            <person name="Stamps B.W."/>
            <person name="Losey N.A."/>
            <person name="Lawson P.A."/>
            <person name="Stevenson B.S."/>
        </authorList>
    </citation>
    <scope>NUCLEOTIDE SEQUENCE [LARGE SCALE GENOMIC DNA]</scope>
    <source>
        <strain evidence="11 12">MP-01</strain>
    </source>
</reference>
<dbReference type="Gene3D" id="3.90.700.10">
    <property type="entry name" value="Succinate dehydrogenase/fumarate reductase flavoprotein, catalytic domain"/>
    <property type="match status" value="1"/>
</dbReference>
<dbReference type="FunFam" id="3.90.700.10:FF:000002">
    <property type="entry name" value="L-aspartate oxidase"/>
    <property type="match status" value="1"/>
</dbReference>